<sequence>MATRAKRGPLVNPIEPQKYTALRADAKAPQGANCPFLRFQGSSGAKPRLVWPPGIALGHTLVTTSEQRFINAIGCVVHYKSARVQLLIDPDLSD</sequence>
<dbReference type="KEGG" id="fil:BN1229_v1_0054"/>
<proteinExistence type="predicted"/>
<reference evidence="2" key="1">
    <citation type="submission" date="2015-02" db="EMBL/GenBank/DDBJ databases">
        <authorList>
            <person name="Chooi Y.-H."/>
        </authorList>
    </citation>
    <scope>NUCLEOTIDE SEQUENCE [LARGE SCALE GENOMIC DNA]</scope>
    <source>
        <strain evidence="2">strain Y</strain>
    </source>
</reference>
<protein>
    <submittedName>
        <fullName evidence="1">Uncharacterized protein</fullName>
    </submittedName>
</protein>
<keyword evidence="2" id="KW-1185">Reference proteome</keyword>
<evidence type="ECO:0000313" key="2">
    <source>
        <dbReference type="Proteomes" id="UP000033187"/>
    </source>
</evidence>
<organism evidence="1 2">
    <name type="scientific">Candidatus Filomicrobium marinum</name>
    <dbReference type="NCBI Taxonomy" id="1608628"/>
    <lineage>
        <taxon>Bacteria</taxon>
        <taxon>Pseudomonadati</taxon>
        <taxon>Pseudomonadota</taxon>
        <taxon>Alphaproteobacteria</taxon>
        <taxon>Hyphomicrobiales</taxon>
        <taxon>Hyphomicrobiaceae</taxon>
        <taxon>Filomicrobium</taxon>
    </lineage>
</organism>
<dbReference type="EMBL" id="LN829119">
    <property type="protein sequence ID" value="CPR14762.1"/>
    <property type="molecule type" value="Genomic_DNA"/>
</dbReference>
<accession>A0A0D6JA76</accession>
<evidence type="ECO:0000313" key="1">
    <source>
        <dbReference type="EMBL" id="CPR14762.1"/>
    </source>
</evidence>
<dbReference type="Proteomes" id="UP000033187">
    <property type="component" value="Chromosome 1"/>
</dbReference>
<gene>
    <name evidence="1" type="ORF">YBN1229_v1_0056</name>
</gene>
<name>A0A0D6JA76_9HYPH</name>
<dbReference type="AlphaFoldDB" id="A0A0D6JA76"/>
<dbReference type="KEGG" id="fiy:BN1229_v1_0056"/>